<organism evidence="2 3">
    <name type="scientific">Funneliformis geosporum</name>
    <dbReference type="NCBI Taxonomy" id="1117311"/>
    <lineage>
        <taxon>Eukaryota</taxon>
        <taxon>Fungi</taxon>
        <taxon>Fungi incertae sedis</taxon>
        <taxon>Mucoromycota</taxon>
        <taxon>Glomeromycotina</taxon>
        <taxon>Glomeromycetes</taxon>
        <taxon>Glomerales</taxon>
        <taxon>Glomeraceae</taxon>
        <taxon>Funneliformis</taxon>
    </lineage>
</organism>
<dbReference type="Proteomes" id="UP001153678">
    <property type="component" value="Unassembled WGS sequence"/>
</dbReference>
<gene>
    <name evidence="2" type="ORF">FWILDA_LOCUS13155</name>
</gene>
<feature type="non-terminal residue" evidence="2">
    <location>
        <position position="1"/>
    </location>
</feature>
<name>A0A9W4SZQ5_9GLOM</name>
<sequence>ASQVASISQSIYFIAEGFPFVLSHLIIIIDLFRRNIPFVITDIQEIFNTEGDQ</sequence>
<feature type="transmembrane region" description="Helical" evidence="1">
    <location>
        <begin position="12"/>
        <end position="32"/>
    </location>
</feature>
<protein>
    <submittedName>
        <fullName evidence="2">12866_t:CDS:1</fullName>
    </submittedName>
</protein>
<dbReference type="AlphaFoldDB" id="A0A9W4SZQ5"/>
<keyword evidence="1" id="KW-0812">Transmembrane</keyword>
<dbReference type="EMBL" id="CAMKVN010004706">
    <property type="protein sequence ID" value="CAI2187585.1"/>
    <property type="molecule type" value="Genomic_DNA"/>
</dbReference>
<evidence type="ECO:0000313" key="2">
    <source>
        <dbReference type="EMBL" id="CAI2187585.1"/>
    </source>
</evidence>
<proteinExistence type="predicted"/>
<evidence type="ECO:0000256" key="1">
    <source>
        <dbReference type="SAM" id="Phobius"/>
    </source>
</evidence>
<comment type="caution">
    <text evidence="2">The sequence shown here is derived from an EMBL/GenBank/DDBJ whole genome shotgun (WGS) entry which is preliminary data.</text>
</comment>
<keyword evidence="3" id="KW-1185">Reference proteome</keyword>
<evidence type="ECO:0000313" key="3">
    <source>
        <dbReference type="Proteomes" id="UP001153678"/>
    </source>
</evidence>
<reference evidence="2" key="1">
    <citation type="submission" date="2022-08" db="EMBL/GenBank/DDBJ databases">
        <authorList>
            <person name="Kallberg Y."/>
            <person name="Tangrot J."/>
            <person name="Rosling A."/>
        </authorList>
    </citation>
    <scope>NUCLEOTIDE SEQUENCE</scope>
    <source>
        <strain evidence="2">Wild A</strain>
    </source>
</reference>
<accession>A0A9W4SZQ5</accession>
<keyword evidence="1" id="KW-0472">Membrane</keyword>
<keyword evidence="1" id="KW-1133">Transmembrane helix</keyword>